<evidence type="ECO:0000313" key="3">
    <source>
        <dbReference type="Proteomes" id="UP000298663"/>
    </source>
</evidence>
<organism evidence="2 3">
    <name type="scientific">Steinernema carpocapsae</name>
    <name type="common">Entomopathogenic nematode</name>
    <dbReference type="NCBI Taxonomy" id="34508"/>
    <lineage>
        <taxon>Eukaryota</taxon>
        <taxon>Metazoa</taxon>
        <taxon>Ecdysozoa</taxon>
        <taxon>Nematoda</taxon>
        <taxon>Chromadorea</taxon>
        <taxon>Rhabditida</taxon>
        <taxon>Tylenchina</taxon>
        <taxon>Panagrolaimomorpha</taxon>
        <taxon>Strongyloidoidea</taxon>
        <taxon>Steinernematidae</taxon>
        <taxon>Steinernema</taxon>
    </lineage>
</organism>
<reference evidence="2 3" key="1">
    <citation type="journal article" date="2015" name="Genome Biol.">
        <title>Comparative genomics of Steinernema reveals deeply conserved gene regulatory networks.</title>
        <authorList>
            <person name="Dillman A.R."/>
            <person name="Macchietto M."/>
            <person name="Porter C.F."/>
            <person name="Rogers A."/>
            <person name="Williams B."/>
            <person name="Antoshechkin I."/>
            <person name="Lee M.M."/>
            <person name="Goodwin Z."/>
            <person name="Lu X."/>
            <person name="Lewis E.E."/>
            <person name="Goodrich-Blair H."/>
            <person name="Stock S.P."/>
            <person name="Adams B.J."/>
            <person name="Sternberg P.W."/>
            <person name="Mortazavi A."/>
        </authorList>
    </citation>
    <scope>NUCLEOTIDE SEQUENCE [LARGE SCALE GENOMIC DNA]</scope>
    <source>
        <strain evidence="2 3">ALL</strain>
    </source>
</reference>
<gene>
    <name evidence="2" type="ORF">L596_029358</name>
</gene>
<keyword evidence="3" id="KW-1185">Reference proteome</keyword>
<comment type="caution">
    <text evidence="2">The sequence shown here is derived from an EMBL/GenBank/DDBJ whole genome shotgun (WGS) entry which is preliminary data.</text>
</comment>
<reference evidence="2 3" key="2">
    <citation type="journal article" date="2019" name="G3 (Bethesda)">
        <title>Hybrid Assembly of the Genome of the Entomopathogenic Nematode Steinernema carpocapsae Identifies the X-Chromosome.</title>
        <authorList>
            <person name="Serra L."/>
            <person name="Macchietto M."/>
            <person name="Macias-Munoz A."/>
            <person name="McGill C.J."/>
            <person name="Rodriguez I.M."/>
            <person name="Rodriguez B."/>
            <person name="Murad R."/>
            <person name="Mortazavi A."/>
        </authorList>
    </citation>
    <scope>NUCLEOTIDE SEQUENCE [LARGE SCALE GENOMIC DNA]</scope>
    <source>
        <strain evidence="2 3">ALL</strain>
    </source>
</reference>
<dbReference type="EMBL" id="AZBU02000012">
    <property type="protein sequence ID" value="TKR59726.1"/>
    <property type="molecule type" value="Genomic_DNA"/>
</dbReference>
<keyword evidence="1" id="KW-0472">Membrane</keyword>
<dbReference type="Proteomes" id="UP000298663">
    <property type="component" value="Unassembled WGS sequence"/>
</dbReference>
<dbReference type="AlphaFoldDB" id="A0A4U5LUE5"/>
<protein>
    <submittedName>
        <fullName evidence="2">Uncharacterized protein</fullName>
    </submittedName>
</protein>
<evidence type="ECO:0000313" key="2">
    <source>
        <dbReference type="EMBL" id="TKR59726.1"/>
    </source>
</evidence>
<sequence>MTLRMRMVVDLWLAIYTDIFFVLSCSACIVCYTGESQNYLNKDLSGTSDDRFDVFWEISEPVNLQTKKRSPDRYVILSPMPRSCNDFVVLMSASRLLTYRKTLLRICKKRETGFVTQTHLLSISLAQNRTFFASLSAV</sequence>
<evidence type="ECO:0000256" key="1">
    <source>
        <dbReference type="SAM" id="Phobius"/>
    </source>
</evidence>
<keyword evidence="1" id="KW-0812">Transmembrane</keyword>
<feature type="transmembrane region" description="Helical" evidence="1">
    <location>
        <begin position="12"/>
        <end position="32"/>
    </location>
</feature>
<accession>A0A4U5LUE5</accession>
<proteinExistence type="predicted"/>
<name>A0A4U5LUE5_STECR</name>
<keyword evidence="1" id="KW-1133">Transmembrane helix</keyword>